<feature type="coiled-coil region" evidence="2">
    <location>
        <begin position="173"/>
        <end position="204"/>
    </location>
</feature>
<evidence type="ECO:0000256" key="1">
    <source>
        <dbReference type="ARBA" id="ARBA00023054"/>
    </source>
</evidence>
<evidence type="ECO:0000256" key="3">
    <source>
        <dbReference type="SAM" id="MobiDB-lite"/>
    </source>
</evidence>
<keyword evidence="1 2" id="KW-0175">Coiled coil</keyword>
<dbReference type="EMBL" id="BDGG01000002">
    <property type="protein sequence ID" value="GAU91100.1"/>
    <property type="molecule type" value="Genomic_DNA"/>
</dbReference>
<dbReference type="Pfam" id="PF06625">
    <property type="entry name" value="DUF1151"/>
    <property type="match status" value="1"/>
</dbReference>
<evidence type="ECO:0000313" key="5">
    <source>
        <dbReference type="Proteomes" id="UP000186922"/>
    </source>
</evidence>
<proteinExistence type="predicted"/>
<evidence type="ECO:0000313" key="4">
    <source>
        <dbReference type="EMBL" id="GAU91100.1"/>
    </source>
</evidence>
<dbReference type="AlphaFoldDB" id="A0A1D1URD7"/>
<comment type="caution">
    <text evidence="4">The sequence shown here is derived from an EMBL/GenBank/DDBJ whole genome shotgun (WGS) entry which is preliminary data.</text>
</comment>
<feature type="compositionally biased region" description="Acidic residues" evidence="3">
    <location>
        <begin position="94"/>
        <end position="108"/>
    </location>
</feature>
<gene>
    <name evidence="4" type="primary">RvY_03420</name>
    <name evidence="4" type="synonym">RvY_03420.2</name>
    <name evidence="4" type="ORF">RvY_03420-2</name>
</gene>
<protein>
    <submittedName>
        <fullName evidence="4">Uncharacterized protein</fullName>
    </submittedName>
</protein>
<reference evidence="4 5" key="1">
    <citation type="journal article" date="2016" name="Nat. Commun.">
        <title>Extremotolerant tardigrade genome and improved radiotolerance of human cultured cells by tardigrade-unique protein.</title>
        <authorList>
            <person name="Hashimoto T."/>
            <person name="Horikawa D.D."/>
            <person name="Saito Y."/>
            <person name="Kuwahara H."/>
            <person name="Kozuka-Hata H."/>
            <person name="Shin-I T."/>
            <person name="Minakuchi Y."/>
            <person name="Ohishi K."/>
            <person name="Motoyama A."/>
            <person name="Aizu T."/>
            <person name="Enomoto A."/>
            <person name="Kondo K."/>
            <person name="Tanaka S."/>
            <person name="Hara Y."/>
            <person name="Koshikawa S."/>
            <person name="Sagara H."/>
            <person name="Miura T."/>
            <person name="Yokobori S."/>
            <person name="Miyagawa K."/>
            <person name="Suzuki Y."/>
            <person name="Kubo T."/>
            <person name="Oyama M."/>
            <person name="Kohara Y."/>
            <person name="Fujiyama A."/>
            <person name="Arakawa K."/>
            <person name="Katayama T."/>
            <person name="Toyoda A."/>
            <person name="Kunieda T."/>
        </authorList>
    </citation>
    <scope>NUCLEOTIDE SEQUENCE [LARGE SCALE GENOMIC DNA]</scope>
    <source>
        <strain evidence="4 5">YOKOZUNA-1</strain>
    </source>
</reference>
<keyword evidence="5" id="KW-1185">Reference proteome</keyword>
<organism evidence="4 5">
    <name type="scientific">Ramazzottius varieornatus</name>
    <name type="common">Water bear</name>
    <name type="synonym">Tardigrade</name>
    <dbReference type="NCBI Taxonomy" id="947166"/>
    <lineage>
        <taxon>Eukaryota</taxon>
        <taxon>Metazoa</taxon>
        <taxon>Ecdysozoa</taxon>
        <taxon>Tardigrada</taxon>
        <taxon>Eutardigrada</taxon>
        <taxon>Parachela</taxon>
        <taxon>Hypsibioidea</taxon>
        <taxon>Ramazzottiidae</taxon>
        <taxon>Ramazzottius</taxon>
    </lineage>
</organism>
<accession>A0A1D1URD7</accession>
<dbReference type="PANTHER" id="PTHR16768:SF5">
    <property type="entry name" value="FI14214P"/>
    <property type="match status" value="1"/>
</dbReference>
<dbReference type="PANTHER" id="PTHR16768">
    <property type="entry name" value="DOWN REGULATED IN RENAL CARCINOMA 1/TU3A"/>
    <property type="match status" value="1"/>
</dbReference>
<dbReference type="STRING" id="947166.A0A1D1URD7"/>
<dbReference type="InterPro" id="IPR009533">
    <property type="entry name" value="FAM107"/>
</dbReference>
<sequence>MLLTSPPSRFPLPLFSHQVYDLLRIRRMAKQLYLSPQSWQPQSTWIATEMSLQDFPPMDKTPDAAPPPTVTIFQQMHQELGRRISLKGQASQEESQDMSSDCECEESDGSSKQSLEPLQLISPRKAPNPAKENRDLRELQRELKFNNKMGINVLGQKSELSKAMEKMKEQMYKKQLEEEKVRNRSDLERELEKRARRLKEYEHALAEEGGLRYPPLNDEFHRIHAKVNGRFASVPT</sequence>
<dbReference type="OrthoDB" id="5963205at2759"/>
<evidence type="ECO:0000256" key="2">
    <source>
        <dbReference type="SAM" id="Coils"/>
    </source>
</evidence>
<dbReference type="Proteomes" id="UP000186922">
    <property type="component" value="Unassembled WGS sequence"/>
</dbReference>
<name>A0A1D1URD7_RAMVA</name>
<feature type="region of interest" description="Disordered" evidence="3">
    <location>
        <begin position="87"/>
        <end position="134"/>
    </location>
</feature>